<evidence type="ECO:0000313" key="1">
    <source>
        <dbReference type="EMBL" id="RIB01901.1"/>
    </source>
</evidence>
<proteinExistence type="predicted"/>
<accession>A0A397TWW1</accession>
<name>A0A397TWW1_9GLOM</name>
<dbReference type="OrthoDB" id="2442361at2759"/>
<dbReference type="InterPro" id="IPR052980">
    <property type="entry name" value="Crinkler_effector"/>
</dbReference>
<dbReference type="PANTHER" id="PTHR33129">
    <property type="entry name" value="PROTEIN KINASE DOMAIN-CONTAINING PROTEIN-RELATED"/>
    <property type="match status" value="1"/>
</dbReference>
<dbReference type="SUPFAM" id="SSF52540">
    <property type="entry name" value="P-loop containing nucleoside triphosphate hydrolases"/>
    <property type="match status" value="1"/>
</dbReference>
<gene>
    <name evidence="1" type="ORF">C2G38_2126519</name>
</gene>
<dbReference type="AlphaFoldDB" id="A0A397TWW1"/>
<reference evidence="1 2" key="1">
    <citation type="submission" date="2018-06" db="EMBL/GenBank/DDBJ databases">
        <title>Comparative genomics reveals the genomic features of Rhizophagus irregularis, R. cerebriforme, R. diaphanum and Gigaspora rosea, and their symbiotic lifestyle signature.</title>
        <authorList>
            <person name="Morin E."/>
            <person name="San Clemente H."/>
            <person name="Chen E.C.H."/>
            <person name="De La Providencia I."/>
            <person name="Hainaut M."/>
            <person name="Kuo A."/>
            <person name="Kohler A."/>
            <person name="Murat C."/>
            <person name="Tang N."/>
            <person name="Roy S."/>
            <person name="Loubradou J."/>
            <person name="Henrissat B."/>
            <person name="Grigoriev I.V."/>
            <person name="Corradi N."/>
            <person name="Roux C."/>
            <person name="Martin F.M."/>
        </authorList>
    </citation>
    <scope>NUCLEOTIDE SEQUENCE [LARGE SCALE GENOMIC DNA]</scope>
    <source>
        <strain evidence="1 2">DAOM 194757</strain>
    </source>
</reference>
<comment type="caution">
    <text evidence="1">The sequence shown here is derived from an EMBL/GenBank/DDBJ whole genome shotgun (WGS) entry which is preliminary data.</text>
</comment>
<organism evidence="1 2">
    <name type="scientific">Gigaspora rosea</name>
    <dbReference type="NCBI Taxonomy" id="44941"/>
    <lineage>
        <taxon>Eukaryota</taxon>
        <taxon>Fungi</taxon>
        <taxon>Fungi incertae sedis</taxon>
        <taxon>Mucoromycota</taxon>
        <taxon>Glomeromycotina</taxon>
        <taxon>Glomeromycetes</taxon>
        <taxon>Diversisporales</taxon>
        <taxon>Gigasporaceae</taxon>
        <taxon>Gigaspora</taxon>
    </lineage>
</organism>
<sequence>MLENFIKQLPKIDTSQHVFAIPQFPGTAEDTINYNRKCYTYFRDFIFGDRNFMRYCITGNPGIGKTYFGRLMLVELLKQGKSVLIDFEGCTLFISPKEFASLPNTWCIIDGREPQKEMVKRFIKAQREDEIVDCYNRLYKETITQETLKNKFELCEIKKDEKYYRPTSKNFESIDSYVHRNKLFQVIVAKRHGIKQDGLRMIKGILDESCKINFYFVLPKDVFAKFTKKQTYENKGGGKVSDAWIYEIDQYALCNQYSF</sequence>
<protein>
    <submittedName>
        <fullName evidence="1">Uncharacterized protein</fullName>
    </submittedName>
</protein>
<dbReference type="PANTHER" id="PTHR33129:SF1">
    <property type="entry name" value="ATP-BINDING PROTEIN"/>
    <property type="match status" value="1"/>
</dbReference>
<keyword evidence="2" id="KW-1185">Reference proteome</keyword>
<dbReference type="EMBL" id="QKWP01002893">
    <property type="protein sequence ID" value="RIB01901.1"/>
    <property type="molecule type" value="Genomic_DNA"/>
</dbReference>
<dbReference type="Proteomes" id="UP000266673">
    <property type="component" value="Unassembled WGS sequence"/>
</dbReference>
<dbReference type="InterPro" id="IPR027417">
    <property type="entry name" value="P-loop_NTPase"/>
</dbReference>
<evidence type="ECO:0000313" key="2">
    <source>
        <dbReference type="Proteomes" id="UP000266673"/>
    </source>
</evidence>